<feature type="domain" description="Nematode cuticle collagen N-terminal" evidence="5">
    <location>
        <begin position="6"/>
        <end position="56"/>
    </location>
</feature>
<evidence type="ECO:0000256" key="3">
    <source>
        <dbReference type="ARBA" id="ARBA00023157"/>
    </source>
</evidence>
<evidence type="ECO:0000256" key="4">
    <source>
        <dbReference type="SAM" id="MobiDB-lite"/>
    </source>
</evidence>
<sequence length="354" mass="35241">MPVTASGAALLFSGATLIISLLAAASIYGDVTELWKELDTDIARFKLETDTMWSDLVQMGAGTASNRLRRQTQNYGGYGATGQQHQPSGGYGGYGATPGGGPTPSFSTDEQPGGPSVGGPPDCVPGTGVNGVPCRPNFPGSFGGPFTASGRLCQCNAQNSCPAGPAGPVGDAGPDGLDGIDGQDGKDGQDADDVQQHAATGCFNCPQGPPGQQGPSGSPGIRGMRGARGQPGSPGRDAEKPVARQGPRGIPGDAGVEGPAGDKGQDAPQGKEGPIGEPGVPGYQGAAGADGEEGREGPSGSVGKDAEYCRCPERENGFGAGTGKAATFEDSQGGRQGGNNGYGGVPPRTGYRHI</sequence>
<keyword evidence="2" id="KW-0677">Repeat</keyword>
<feature type="non-terminal residue" evidence="6">
    <location>
        <position position="354"/>
    </location>
</feature>
<name>A0AA36G7J7_9BILA</name>
<feature type="compositionally biased region" description="Basic and acidic residues" evidence="4">
    <location>
        <begin position="304"/>
        <end position="316"/>
    </location>
</feature>
<feature type="compositionally biased region" description="Low complexity" evidence="4">
    <location>
        <begin position="166"/>
        <end position="177"/>
    </location>
</feature>
<feature type="compositionally biased region" description="Polar residues" evidence="4">
    <location>
        <begin position="73"/>
        <end position="86"/>
    </location>
</feature>
<gene>
    <name evidence="6" type="ORF">MSPICULIGERA_LOCUS20823</name>
</gene>
<evidence type="ECO:0000256" key="1">
    <source>
        <dbReference type="ARBA" id="ARBA00011518"/>
    </source>
</evidence>
<feature type="region of interest" description="Disordered" evidence="4">
    <location>
        <begin position="73"/>
        <end position="124"/>
    </location>
</feature>
<dbReference type="Pfam" id="PF01391">
    <property type="entry name" value="Collagen"/>
    <property type="match status" value="1"/>
</dbReference>
<keyword evidence="3" id="KW-1015">Disulfide bond</keyword>
<dbReference type="PANTHER" id="PTHR24637">
    <property type="entry name" value="COLLAGEN"/>
    <property type="match status" value="1"/>
</dbReference>
<proteinExistence type="predicted"/>
<reference evidence="6" key="1">
    <citation type="submission" date="2023-06" db="EMBL/GenBank/DDBJ databases">
        <authorList>
            <person name="Delattre M."/>
        </authorList>
    </citation>
    <scope>NUCLEOTIDE SEQUENCE</scope>
    <source>
        <strain evidence="6">AF72</strain>
    </source>
</reference>
<evidence type="ECO:0000313" key="7">
    <source>
        <dbReference type="Proteomes" id="UP001177023"/>
    </source>
</evidence>
<dbReference type="GO" id="GO:0060102">
    <property type="term" value="C:cuticular extracellular matrix"/>
    <property type="evidence" value="ECO:0007669"/>
    <property type="project" value="TreeGrafter"/>
</dbReference>
<evidence type="ECO:0000313" key="6">
    <source>
        <dbReference type="EMBL" id="CAJ0582693.1"/>
    </source>
</evidence>
<feature type="compositionally biased region" description="Gly residues" evidence="4">
    <location>
        <begin position="89"/>
        <end position="102"/>
    </location>
</feature>
<dbReference type="AlphaFoldDB" id="A0AA36G7J7"/>
<comment type="caution">
    <text evidence="6">The sequence shown here is derived from an EMBL/GenBank/DDBJ whole genome shotgun (WGS) entry which is preliminary data.</text>
</comment>
<dbReference type="GO" id="GO:0042329">
    <property type="term" value="F:structural constituent of collagen and cuticulin-based cuticle"/>
    <property type="evidence" value="ECO:0007669"/>
    <property type="project" value="TreeGrafter"/>
</dbReference>
<feature type="compositionally biased region" description="Gly residues" evidence="4">
    <location>
        <begin position="334"/>
        <end position="344"/>
    </location>
</feature>
<dbReference type="EMBL" id="CATQJA010002664">
    <property type="protein sequence ID" value="CAJ0582693.1"/>
    <property type="molecule type" value="Genomic_DNA"/>
</dbReference>
<keyword evidence="7" id="KW-1185">Reference proteome</keyword>
<dbReference type="PANTHER" id="PTHR24637:SF393">
    <property type="entry name" value="CUTICLE COLLAGEN ROL-6"/>
    <property type="match status" value="1"/>
</dbReference>
<dbReference type="SMART" id="SM01088">
    <property type="entry name" value="Col_cuticle_N"/>
    <property type="match status" value="1"/>
</dbReference>
<dbReference type="InterPro" id="IPR008160">
    <property type="entry name" value="Collagen"/>
</dbReference>
<dbReference type="Proteomes" id="UP001177023">
    <property type="component" value="Unassembled WGS sequence"/>
</dbReference>
<comment type="subunit">
    <text evidence="1">Collagen polypeptide chains are complexed within the cuticle by disulfide bonds and other types of covalent cross-links.</text>
</comment>
<organism evidence="6 7">
    <name type="scientific">Mesorhabditis spiculigera</name>
    <dbReference type="NCBI Taxonomy" id="96644"/>
    <lineage>
        <taxon>Eukaryota</taxon>
        <taxon>Metazoa</taxon>
        <taxon>Ecdysozoa</taxon>
        <taxon>Nematoda</taxon>
        <taxon>Chromadorea</taxon>
        <taxon>Rhabditida</taxon>
        <taxon>Rhabditina</taxon>
        <taxon>Rhabditomorpha</taxon>
        <taxon>Rhabditoidea</taxon>
        <taxon>Rhabditidae</taxon>
        <taxon>Mesorhabditinae</taxon>
        <taxon>Mesorhabditis</taxon>
    </lineage>
</organism>
<accession>A0AA36G7J7</accession>
<dbReference type="InterPro" id="IPR002486">
    <property type="entry name" value="Col_cuticle_N"/>
</dbReference>
<feature type="region of interest" description="Disordered" evidence="4">
    <location>
        <begin position="166"/>
        <end position="354"/>
    </location>
</feature>
<evidence type="ECO:0000256" key="2">
    <source>
        <dbReference type="ARBA" id="ARBA00022737"/>
    </source>
</evidence>
<protein>
    <recommendedName>
        <fullName evidence="5">Nematode cuticle collagen N-terminal domain-containing protein</fullName>
    </recommendedName>
</protein>
<dbReference type="Pfam" id="PF01484">
    <property type="entry name" value="Col_cuticle_N"/>
    <property type="match status" value="1"/>
</dbReference>
<evidence type="ECO:0000259" key="5">
    <source>
        <dbReference type="SMART" id="SM01088"/>
    </source>
</evidence>